<evidence type="ECO:0000313" key="1">
    <source>
        <dbReference type="EMBL" id="UZV39631.1"/>
    </source>
</evidence>
<proteinExistence type="predicted"/>
<dbReference type="Proteomes" id="UP001163735">
    <property type="component" value="Segment"/>
</dbReference>
<accession>A0A9E8K1W9</accession>
<evidence type="ECO:0000313" key="2">
    <source>
        <dbReference type="Proteomes" id="UP001163735"/>
    </source>
</evidence>
<name>A0A9E8K1W9_9CAUD</name>
<organism evidence="1 2">
    <name type="scientific">Aeromonas phage APT65</name>
    <dbReference type="NCBI Taxonomy" id="2982914"/>
    <lineage>
        <taxon>Viruses</taxon>
        <taxon>Duplodnaviria</taxon>
        <taxon>Heunggongvirae</taxon>
        <taxon>Uroviricota</taxon>
        <taxon>Caudoviricetes</taxon>
        <taxon>Aquaneticvirus</taxon>
        <taxon>Aquaneticvirus ApT65</taxon>
    </lineage>
</organism>
<keyword evidence="2" id="KW-1185">Reference proteome</keyword>
<protein>
    <submittedName>
        <fullName evidence="1">Uncharacterized protein</fullName>
    </submittedName>
</protein>
<reference evidence="1" key="1">
    <citation type="submission" date="2022-09" db="EMBL/GenBank/DDBJ databases">
        <authorList>
            <person name="Cebeci A."/>
            <person name="Ture M."/>
            <person name="Alemdag M."/>
            <person name="Altinok I."/>
        </authorList>
    </citation>
    <scope>NUCLEOTIDE SEQUENCE</scope>
</reference>
<gene>
    <name evidence="1" type="ORF">APT65_00016</name>
</gene>
<sequence length="96" mass="10735">MSEYLNSLIGAILIALLSAASVGGFTVYKDVELLKSRTELIEQSIKEKDQSTERFTAMMNQMDRTLAVQAEAVNALKDAVKRLEQATYFKESRNDS</sequence>
<dbReference type="EMBL" id="OP491958">
    <property type="protein sequence ID" value="UZV39631.1"/>
    <property type="molecule type" value="Genomic_DNA"/>
</dbReference>